<dbReference type="AlphaFoldDB" id="A0A5E6YAD5"/>
<dbReference type="Proteomes" id="UP000326437">
    <property type="component" value="Unassembled WGS sequence"/>
</dbReference>
<dbReference type="OrthoDB" id="8372029at2"/>
<protein>
    <recommendedName>
        <fullName evidence="4">Lipoprotein</fullName>
    </recommendedName>
</protein>
<evidence type="ECO:0000256" key="1">
    <source>
        <dbReference type="SAM" id="SignalP"/>
    </source>
</evidence>
<evidence type="ECO:0008006" key="4">
    <source>
        <dbReference type="Google" id="ProtNLM"/>
    </source>
</evidence>
<name>A0A5E6YAD5_PSEFL</name>
<organism evidence="2 3">
    <name type="scientific">Pseudomonas fluorescens</name>
    <dbReference type="NCBI Taxonomy" id="294"/>
    <lineage>
        <taxon>Bacteria</taxon>
        <taxon>Pseudomonadati</taxon>
        <taxon>Pseudomonadota</taxon>
        <taxon>Gammaproteobacteria</taxon>
        <taxon>Pseudomonadales</taxon>
        <taxon>Pseudomonadaceae</taxon>
        <taxon>Pseudomonas</taxon>
    </lineage>
</organism>
<feature type="chain" id="PRO_5022871062" description="Lipoprotein" evidence="1">
    <location>
        <begin position="20"/>
        <end position="99"/>
    </location>
</feature>
<dbReference type="EMBL" id="CABVHO010000002">
    <property type="protein sequence ID" value="VVN50842.1"/>
    <property type="molecule type" value="Genomic_DNA"/>
</dbReference>
<evidence type="ECO:0000313" key="2">
    <source>
        <dbReference type="EMBL" id="VVN50842.1"/>
    </source>
</evidence>
<accession>A0A5E6YAD5</accession>
<sequence precursor="true">MKQLVLGVLLASSAGLVHAGVPLINATCPGGTEVHADQGGPIYINGKEATLKQFSETYFEAKGSGITISLMINPDGSASVSYTGKARANGICQVKGQNT</sequence>
<dbReference type="RefSeq" id="WP_134048824.1">
    <property type="nucleotide sequence ID" value="NZ_CABVHO010000002.1"/>
</dbReference>
<feature type="signal peptide" evidence="1">
    <location>
        <begin position="1"/>
        <end position="19"/>
    </location>
</feature>
<proteinExistence type="predicted"/>
<keyword evidence="1" id="KW-0732">Signal</keyword>
<gene>
    <name evidence="2" type="ORF">PS685_00367</name>
</gene>
<evidence type="ECO:0000313" key="3">
    <source>
        <dbReference type="Proteomes" id="UP000326437"/>
    </source>
</evidence>
<reference evidence="2 3" key="1">
    <citation type="submission" date="2019-09" db="EMBL/GenBank/DDBJ databases">
        <authorList>
            <person name="Chandra G."/>
            <person name="Truman W A."/>
        </authorList>
    </citation>
    <scope>NUCLEOTIDE SEQUENCE [LARGE SCALE GENOMIC DNA]</scope>
    <source>
        <strain evidence="2">PS685</strain>
    </source>
</reference>